<evidence type="ECO:0000313" key="1">
    <source>
        <dbReference type="EMBL" id="QII11033.1"/>
    </source>
</evidence>
<protein>
    <submittedName>
        <fullName evidence="2">Uncharacterized protein</fullName>
    </submittedName>
</protein>
<evidence type="ECO:0000313" key="2">
    <source>
        <dbReference type="EMBL" id="SOH05530.1"/>
    </source>
</evidence>
<sequence>MRKKRSLYDAYQFCSFKPQHKVSGVFGDSNAMVIKLTRQGKKPSAVTAVKYTEPSMTARIGECVIFPAAIGVYTLNLRFAGFSVFAATR</sequence>
<name>A0A2C9CIM3_KUEST</name>
<reference evidence="2" key="2">
    <citation type="submission" date="2017-10" db="EMBL/GenBank/DDBJ databases">
        <authorList>
            <person name="Banno H."/>
            <person name="Chua N.-H."/>
        </authorList>
    </citation>
    <scope>NUCLEOTIDE SEQUENCE [LARGE SCALE GENOMIC DNA]</scope>
    <source>
        <strain evidence="2">Kuenenia_mbr1_ru-nijmegen</strain>
    </source>
</reference>
<dbReference type="RefSeq" id="WP_230405763.1">
    <property type="nucleotide sequence ID" value="NZ_CP049055.1"/>
</dbReference>
<dbReference type="KEGG" id="kst:KSMBR1_3052"/>
<dbReference type="Proteomes" id="UP000221734">
    <property type="component" value="Chromosome Kuenenia_stuttgartiensis_MBR1"/>
</dbReference>
<accession>A0A2C9CIM3</accession>
<keyword evidence="3" id="KW-1185">Reference proteome</keyword>
<gene>
    <name evidence="1" type="ORF">KsCSTR_16540</name>
    <name evidence="2" type="ORF">KSMBR1_3052</name>
</gene>
<dbReference type="EMBL" id="LT934425">
    <property type="protein sequence ID" value="SOH05530.1"/>
    <property type="molecule type" value="Genomic_DNA"/>
</dbReference>
<proteinExistence type="predicted"/>
<dbReference type="AlphaFoldDB" id="A0A2C9CIM3"/>
<dbReference type="EMBL" id="CP049055">
    <property type="protein sequence ID" value="QII11033.1"/>
    <property type="molecule type" value="Genomic_DNA"/>
</dbReference>
<reference evidence="3" key="1">
    <citation type="submission" date="2017-10" db="EMBL/GenBank/DDBJ databases">
        <authorList>
            <person name="Frank J."/>
        </authorList>
    </citation>
    <scope>NUCLEOTIDE SEQUENCE [LARGE SCALE GENOMIC DNA]</scope>
</reference>
<evidence type="ECO:0000313" key="3">
    <source>
        <dbReference type="Proteomes" id="UP000221734"/>
    </source>
</evidence>
<evidence type="ECO:0000313" key="4">
    <source>
        <dbReference type="Proteomes" id="UP000501926"/>
    </source>
</evidence>
<organism evidence="2 3">
    <name type="scientific">Kuenenia stuttgartiensis</name>
    <dbReference type="NCBI Taxonomy" id="174633"/>
    <lineage>
        <taxon>Bacteria</taxon>
        <taxon>Pseudomonadati</taxon>
        <taxon>Planctomycetota</taxon>
        <taxon>Candidatus Brocadiia</taxon>
        <taxon>Candidatus Brocadiales</taxon>
        <taxon>Candidatus Brocadiaceae</taxon>
        <taxon>Candidatus Kuenenia</taxon>
    </lineage>
</organism>
<dbReference type="Proteomes" id="UP000501926">
    <property type="component" value="Chromosome"/>
</dbReference>
<reference evidence="1 4" key="3">
    <citation type="submission" date="2020-02" db="EMBL/GenBank/DDBJ databases">
        <title>Newly sequenced genome of strain CSTR1 showed variability in Candidatus Kuenenia stuttgartiensis genomes.</title>
        <authorList>
            <person name="Ding C."/>
            <person name="Adrian L."/>
        </authorList>
    </citation>
    <scope>NUCLEOTIDE SEQUENCE [LARGE SCALE GENOMIC DNA]</scope>
    <source>
        <strain evidence="1 4">CSTR1</strain>
    </source>
</reference>